<protein>
    <submittedName>
        <fullName evidence="2">TfoX/Sxy family protein</fullName>
    </submittedName>
</protein>
<dbReference type="Gene3D" id="3.30.1460.30">
    <property type="entry name" value="YgaC/TfoX-N like chaperone"/>
    <property type="match status" value="1"/>
</dbReference>
<dbReference type="RefSeq" id="WP_249280739.1">
    <property type="nucleotide sequence ID" value="NZ_JACRSS010000005.1"/>
</dbReference>
<gene>
    <name evidence="2" type="ORF">H8693_09280</name>
</gene>
<keyword evidence="3" id="KW-1185">Reference proteome</keyword>
<reference evidence="2" key="1">
    <citation type="submission" date="2020-08" db="EMBL/GenBank/DDBJ databases">
        <title>Genome public.</title>
        <authorList>
            <person name="Liu C."/>
            <person name="Sun Q."/>
        </authorList>
    </citation>
    <scope>NUCLEOTIDE SEQUENCE</scope>
    <source>
        <strain evidence="2">NSJ-63</strain>
    </source>
</reference>
<sequence>MATSPEFMEYVVEQIAGCGEIRYRKMFGEYLVYVNEKPVLLVCDNTVYVKMLEEIREEMAGAESAPPYAGAREHYILDIDNRSFSRRIVSLLEPITPYPKKKRKKERL</sequence>
<dbReference type="Proteomes" id="UP000617951">
    <property type="component" value="Unassembled WGS sequence"/>
</dbReference>
<dbReference type="InterPro" id="IPR007076">
    <property type="entry name" value="TfoX_N"/>
</dbReference>
<dbReference type="Pfam" id="PF04993">
    <property type="entry name" value="TfoX_N"/>
    <property type="match status" value="1"/>
</dbReference>
<evidence type="ECO:0000313" key="2">
    <source>
        <dbReference type="EMBL" id="MBC8539122.1"/>
    </source>
</evidence>
<name>A0A926DJY3_9FIRM</name>
<comment type="caution">
    <text evidence="2">The sequence shown here is derived from an EMBL/GenBank/DDBJ whole genome shotgun (WGS) entry which is preliminary data.</text>
</comment>
<dbReference type="AlphaFoldDB" id="A0A926DJY3"/>
<dbReference type="EMBL" id="JACRSS010000005">
    <property type="protein sequence ID" value="MBC8539122.1"/>
    <property type="molecule type" value="Genomic_DNA"/>
</dbReference>
<organism evidence="2 3">
    <name type="scientific">Guopingia tenuis</name>
    <dbReference type="NCBI Taxonomy" id="2763656"/>
    <lineage>
        <taxon>Bacteria</taxon>
        <taxon>Bacillati</taxon>
        <taxon>Bacillota</taxon>
        <taxon>Clostridia</taxon>
        <taxon>Christensenellales</taxon>
        <taxon>Christensenellaceae</taxon>
        <taxon>Guopingia</taxon>
    </lineage>
</organism>
<accession>A0A926DJY3</accession>
<feature type="domain" description="TfoX N-terminal" evidence="1">
    <location>
        <begin position="13"/>
        <end position="73"/>
    </location>
</feature>
<proteinExistence type="predicted"/>
<dbReference type="SUPFAM" id="SSF159894">
    <property type="entry name" value="YgaC/TfoX-N like"/>
    <property type="match status" value="1"/>
</dbReference>
<evidence type="ECO:0000313" key="3">
    <source>
        <dbReference type="Proteomes" id="UP000617951"/>
    </source>
</evidence>
<evidence type="ECO:0000259" key="1">
    <source>
        <dbReference type="Pfam" id="PF04993"/>
    </source>
</evidence>